<feature type="region of interest" description="Disordered" evidence="1">
    <location>
        <begin position="275"/>
        <end position="296"/>
    </location>
</feature>
<dbReference type="EMBL" id="JAHSPG010000008">
    <property type="protein sequence ID" value="MBV4357707.1"/>
    <property type="molecule type" value="Genomic_DNA"/>
</dbReference>
<dbReference type="AlphaFoldDB" id="A0A9E2W880"/>
<sequence>MKLELSQRKQAKMKLGLQGCSGSGKTMGALLIAHGLCGNWNKIAVIDTENYSASLYSHLGSFSVVNIGAPYSPEKYIEAIHLCEEAGMEVIIIDSISHEWEGAGGALSIHSGMSGNSFTNWGKITPRHNAFVQAILQSGAHIIGTIRSKQEYVLHEKNGKQVPEKVGLKGITREGMDYEFTIVLDIDIRHNVVASKDRTGLFMDKPEFKISQQTGKLIVEWCDYGVNLTNQDADDFANRIDCCNSIAELGRLYILHPQHQQTYFNHFARRKKELQPSSPIPTTNYSNQNISNGAII</sequence>
<name>A0A9E2W880_9BACT</name>
<evidence type="ECO:0000256" key="1">
    <source>
        <dbReference type="SAM" id="MobiDB-lite"/>
    </source>
</evidence>
<evidence type="ECO:0000313" key="3">
    <source>
        <dbReference type="Proteomes" id="UP000812270"/>
    </source>
</evidence>
<organism evidence="2 3">
    <name type="scientific">Pinibacter aurantiacus</name>
    <dbReference type="NCBI Taxonomy" id="2851599"/>
    <lineage>
        <taxon>Bacteria</taxon>
        <taxon>Pseudomonadati</taxon>
        <taxon>Bacteroidota</taxon>
        <taxon>Chitinophagia</taxon>
        <taxon>Chitinophagales</taxon>
        <taxon>Chitinophagaceae</taxon>
        <taxon>Pinibacter</taxon>
    </lineage>
</organism>
<keyword evidence="2" id="KW-0067">ATP-binding</keyword>
<reference evidence="2" key="1">
    <citation type="submission" date="2021-06" db="EMBL/GenBank/DDBJ databases">
        <authorList>
            <person name="Huq M.A."/>
        </authorList>
    </citation>
    <scope>NUCLEOTIDE SEQUENCE</scope>
    <source>
        <strain evidence="2">MAH-26</strain>
    </source>
</reference>
<protein>
    <submittedName>
        <fullName evidence="2">ATP-binding protein</fullName>
    </submittedName>
</protein>
<dbReference type="Proteomes" id="UP000812270">
    <property type="component" value="Unassembled WGS sequence"/>
</dbReference>
<keyword evidence="2" id="KW-0547">Nucleotide-binding</keyword>
<evidence type="ECO:0000313" key="2">
    <source>
        <dbReference type="EMBL" id="MBV4357707.1"/>
    </source>
</evidence>
<dbReference type="RefSeq" id="WP_217791365.1">
    <property type="nucleotide sequence ID" value="NZ_JAHSPG010000008.1"/>
</dbReference>
<accession>A0A9E2W880</accession>
<keyword evidence="3" id="KW-1185">Reference proteome</keyword>
<proteinExistence type="predicted"/>
<gene>
    <name evidence="2" type="ORF">KTO63_11145</name>
</gene>
<dbReference type="Pfam" id="PF13479">
    <property type="entry name" value="AAA_24"/>
    <property type="match status" value="1"/>
</dbReference>
<dbReference type="GO" id="GO:0005524">
    <property type="term" value="F:ATP binding"/>
    <property type="evidence" value="ECO:0007669"/>
    <property type="project" value="UniProtKB-KW"/>
</dbReference>
<comment type="caution">
    <text evidence="2">The sequence shown here is derived from an EMBL/GenBank/DDBJ whole genome shotgun (WGS) entry which is preliminary data.</text>
</comment>